<feature type="region of interest" description="Disordered" evidence="3">
    <location>
        <begin position="203"/>
        <end position="249"/>
    </location>
</feature>
<feature type="domain" description="RRM" evidence="4">
    <location>
        <begin position="40"/>
        <end position="118"/>
    </location>
</feature>
<dbReference type="Pfam" id="PF00076">
    <property type="entry name" value="RRM_1"/>
    <property type="match status" value="1"/>
</dbReference>
<evidence type="ECO:0000313" key="5">
    <source>
        <dbReference type="EMBL" id="KAJ7974315.1"/>
    </source>
</evidence>
<dbReference type="CDD" id="cd21608">
    <property type="entry name" value="RRM2_NsCP33_like"/>
    <property type="match status" value="1"/>
</dbReference>
<protein>
    <submittedName>
        <fullName evidence="5">Glycine-rich RNA-binding protein</fullName>
    </submittedName>
</protein>
<evidence type="ECO:0000256" key="1">
    <source>
        <dbReference type="ARBA" id="ARBA00022884"/>
    </source>
</evidence>
<evidence type="ECO:0000256" key="2">
    <source>
        <dbReference type="PROSITE-ProRule" id="PRU00176"/>
    </source>
</evidence>
<dbReference type="InterPro" id="IPR012677">
    <property type="entry name" value="Nucleotide-bd_a/b_plait_sf"/>
</dbReference>
<organism evidence="5 6">
    <name type="scientific">Quillaja saponaria</name>
    <name type="common">Soap bark tree</name>
    <dbReference type="NCBI Taxonomy" id="32244"/>
    <lineage>
        <taxon>Eukaryota</taxon>
        <taxon>Viridiplantae</taxon>
        <taxon>Streptophyta</taxon>
        <taxon>Embryophyta</taxon>
        <taxon>Tracheophyta</taxon>
        <taxon>Spermatophyta</taxon>
        <taxon>Magnoliopsida</taxon>
        <taxon>eudicotyledons</taxon>
        <taxon>Gunneridae</taxon>
        <taxon>Pentapetalae</taxon>
        <taxon>rosids</taxon>
        <taxon>fabids</taxon>
        <taxon>Fabales</taxon>
        <taxon>Quillajaceae</taxon>
        <taxon>Quillaja</taxon>
    </lineage>
</organism>
<dbReference type="FunFam" id="3.30.70.330:FF:000631">
    <property type="entry name" value="Glycine-rich RNA-binding protein 3, mitochondrial"/>
    <property type="match status" value="1"/>
</dbReference>
<gene>
    <name evidence="5" type="ORF">O6P43_004405</name>
</gene>
<feature type="compositionally biased region" description="Polar residues" evidence="3">
    <location>
        <begin position="170"/>
        <end position="184"/>
    </location>
</feature>
<evidence type="ECO:0000313" key="6">
    <source>
        <dbReference type="Proteomes" id="UP001163823"/>
    </source>
</evidence>
<evidence type="ECO:0000259" key="4">
    <source>
        <dbReference type="PROSITE" id="PS50102"/>
    </source>
</evidence>
<dbReference type="Proteomes" id="UP001163823">
    <property type="component" value="Chromosome 3"/>
</dbReference>
<feature type="region of interest" description="Disordered" evidence="3">
    <location>
        <begin position="162"/>
        <end position="190"/>
    </location>
</feature>
<name>A0AAD7Q3P6_QUISA</name>
<dbReference type="EMBL" id="JARAOO010000003">
    <property type="protein sequence ID" value="KAJ7974315.1"/>
    <property type="molecule type" value="Genomic_DNA"/>
</dbReference>
<dbReference type="PANTHER" id="PTHR48027">
    <property type="entry name" value="HETEROGENEOUS NUCLEAR RIBONUCLEOPROTEIN 87F-RELATED"/>
    <property type="match status" value="1"/>
</dbReference>
<dbReference type="SUPFAM" id="SSF54928">
    <property type="entry name" value="RNA-binding domain, RBD"/>
    <property type="match status" value="1"/>
</dbReference>
<accession>A0AAD7Q3P6</accession>
<reference evidence="5" key="1">
    <citation type="journal article" date="2023" name="Science">
        <title>Elucidation of the pathway for biosynthesis of saponin adjuvants from the soapbark tree.</title>
        <authorList>
            <person name="Reed J."/>
            <person name="Orme A."/>
            <person name="El-Demerdash A."/>
            <person name="Owen C."/>
            <person name="Martin L.B.B."/>
            <person name="Misra R.C."/>
            <person name="Kikuchi S."/>
            <person name="Rejzek M."/>
            <person name="Martin A.C."/>
            <person name="Harkess A."/>
            <person name="Leebens-Mack J."/>
            <person name="Louveau T."/>
            <person name="Stephenson M.J."/>
            <person name="Osbourn A."/>
        </authorList>
    </citation>
    <scope>NUCLEOTIDE SEQUENCE</scope>
    <source>
        <strain evidence="5">S10</strain>
    </source>
</reference>
<dbReference type="Gene3D" id="3.30.70.330">
    <property type="match status" value="1"/>
</dbReference>
<keyword evidence="1 2" id="KW-0694">RNA-binding</keyword>
<dbReference type="InterPro" id="IPR052462">
    <property type="entry name" value="SLIRP/GR-RBP-like"/>
</dbReference>
<evidence type="ECO:0000256" key="3">
    <source>
        <dbReference type="SAM" id="MobiDB-lite"/>
    </source>
</evidence>
<proteinExistence type="predicted"/>
<dbReference type="AlphaFoldDB" id="A0AAD7Q3P6"/>
<keyword evidence="6" id="KW-1185">Reference proteome</keyword>
<comment type="caution">
    <text evidence="5">The sequence shown here is derived from an EMBL/GenBank/DDBJ whole genome shotgun (WGS) entry which is preliminary data.</text>
</comment>
<dbReference type="KEGG" id="qsa:O6P43_004405"/>
<sequence>MAFINKIGNILRQTAVKHINVELSASSPSIYQTIRCMSSSKLFIGGISYSTDDMSLKEAFSRYGEIIDAKVILDRETGRSRGFGFITFTSSEEANSAIQGMDGQDLHGRRIKVNHATERSRPGFGGGGSFGGGGFGGSNYGGSGSNYQSGYNDGGSFKFGNSGLDGPIGNSGTSGPDNRFNANTGGDGGFSNSGLGDIFGSGYKADGGKLGSNQNDERGSDDGELDDDIFEKNMGENNDEPDDLANNRG</sequence>
<dbReference type="InterPro" id="IPR048289">
    <property type="entry name" value="RRM2_NsCP33-like"/>
</dbReference>
<dbReference type="GO" id="GO:0003723">
    <property type="term" value="F:RNA binding"/>
    <property type="evidence" value="ECO:0007669"/>
    <property type="project" value="UniProtKB-UniRule"/>
</dbReference>
<dbReference type="SMART" id="SM00360">
    <property type="entry name" value="RRM"/>
    <property type="match status" value="1"/>
</dbReference>
<dbReference type="PROSITE" id="PS50102">
    <property type="entry name" value="RRM"/>
    <property type="match status" value="1"/>
</dbReference>
<dbReference type="InterPro" id="IPR000504">
    <property type="entry name" value="RRM_dom"/>
</dbReference>
<dbReference type="InterPro" id="IPR035979">
    <property type="entry name" value="RBD_domain_sf"/>
</dbReference>